<reference evidence="3 4" key="1">
    <citation type="submission" date="2016-10" db="EMBL/GenBank/DDBJ databases">
        <authorList>
            <person name="Varghese N."/>
            <person name="Submissions S."/>
        </authorList>
    </citation>
    <scope>NUCLEOTIDE SEQUENCE [LARGE SCALE GENOMIC DNA]</scope>
    <source>
        <strain evidence="3 4">22B</strain>
    </source>
</reference>
<evidence type="ECO:0000259" key="1">
    <source>
        <dbReference type="Pfam" id="PF01973"/>
    </source>
</evidence>
<proteinExistence type="predicted"/>
<name>A0A662Z8A3_9GAMM</name>
<dbReference type="EMBL" id="FOSF01000013">
    <property type="protein sequence ID" value="SFK00028.1"/>
    <property type="molecule type" value="Genomic_DNA"/>
</dbReference>
<dbReference type="Pfam" id="PF01973">
    <property type="entry name" value="MptE-like"/>
    <property type="match status" value="1"/>
</dbReference>
<evidence type="ECO:0000313" key="4">
    <source>
        <dbReference type="Proteomes" id="UP000243374"/>
    </source>
</evidence>
<feature type="domain" description="6-hydroxymethylpterin diphosphokinase MptE-like" evidence="1">
    <location>
        <begin position="288"/>
        <end position="446"/>
    </location>
</feature>
<dbReference type="PANTHER" id="PTHR41786:SF1">
    <property type="entry name" value="6-HYDROXYMETHYLPTERIN DIPHOSPHOKINASE MPTE-LIKE DOMAIN-CONTAINING PROTEIN"/>
    <property type="match status" value="1"/>
</dbReference>
<feature type="domain" description="Glycosyltransferase Maf N-terminal" evidence="2">
    <location>
        <begin position="25"/>
        <end position="244"/>
    </location>
</feature>
<dbReference type="Proteomes" id="UP000243374">
    <property type="component" value="Unassembled WGS sequence"/>
</dbReference>
<sequence length="731" mass="84430">MNTTDNEVSIEFVNQEDLDSFLENRFNNNIESFRKYLPKIASIFEHYIPHKKQQFICTSDGTPNLYLPEENRLFYVTNDPIFFCRDTLISLLNNAQFNISNYKKEKDKYGQIYDKYLNGALEIIESNNQEKIKINDLDVIPFAIIAGVGLGYILGELYERVTVDNIVVVENDPDVFFASLHTFDWSNLLDYIFSENLSIDIVIDANPRNCFDAINNIVETKGIFLCCSLFLVFHYINDFIKEFANICKNDFGFSADLIGFFDDYLFGISHSYHTFSCKKHFVLSHKNNLSLENNPVFVVGSGPSLDDDIEFLQKYQDKALIIACGTAVDVLYHTGIKPDFFANTERTPEIFDFLNSIPDKEFFSDIILVCSEVCHPKVIDKFNKTLIFGKVNEPFFSYLQTQINKIREIQPVQFMNPLVGNMGLAASILLGFKDIYLFGLDNGKKNGAQAIHSLYTTLYNELGCPTDGDQFSTNSFVEANFGGSCMTNPLYLHSIKNLTNIIKLVNENKAENEQVEVYNCSDGAYIKNTYPRHSSELQDLFEGLPIINKEELCNRIYFEKSKDFDISTNEITNCLYKDRFSLLCTNIIYRLTNMLYSDSRTTLLNKMRELSVSLHNENDDVEKFHNRMLNSSVQSLLITIFNAMYLRKDYRECLTTCNRLIQLSIDFIKESEELFRLLPNYIMGDHRRYFKNNKVGKDMPSIVAPELPDHVNLIRKKFDDPIKKFKKITID</sequence>
<evidence type="ECO:0000313" key="3">
    <source>
        <dbReference type="EMBL" id="SFK00028.1"/>
    </source>
</evidence>
<dbReference type="Pfam" id="PF20157">
    <property type="entry name" value="Maf_flag10_N"/>
    <property type="match status" value="1"/>
</dbReference>
<evidence type="ECO:0000259" key="2">
    <source>
        <dbReference type="Pfam" id="PF20157"/>
    </source>
</evidence>
<gene>
    <name evidence="3" type="ORF">SAMN04487865_101322</name>
</gene>
<dbReference type="RefSeq" id="WP_074840074.1">
    <property type="nucleotide sequence ID" value="NZ_CP047056.1"/>
</dbReference>
<dbReference type="InterPro" id="IPR002826">
    <property type="entry name" value="MptE-like"/>
</dbReference>
<accession>A0A662Z8A3</accession>
<keyword evidence="4" id="KW-1185">Reference proteome</keyword>
<dbReference type="InterPro" id="IPR045376">
    <property type="entry name" value="Maf_N"/>
</dbReference>
<dbReference type="PANTHER" id="PTHR41786">
    <property type="entry name" value="MOTILITY ACCESSORY FACTOR MAF"/>
    <property type="match status" value="1"/>
</dbReference>
<dbReference type="AlphaFoldDB" id="A0A662Z8A3"/>
<organism evidence="3 4">
    <name type="scientific">Succinivibrio dextrinosolvens</name>
    <dbReference type="NCBI Taxonomy" id="83771"/>
    <lineage>
        <taxon>Bacteria</taxon>
        <taxon>Pseudomonadati</taxon>
        <taxon>Pseudomonadota</taxon>
        <taxon>Gammaproteobacteria</taxon>
        <taxon>Aeromonadales</taxon>
        <taxon>Succinivibrionaceae</taxon>
        <taxon>Succinivibrio</taxon>
    </lineage>
</organism>
<evidence type="ECO:0008006" key="5">
    <source>
        <dbReference type="Google" id="ProtNLM"/>
    </source>
</evidence>
<dbReference type="OrthoDB" id="7254531at2"/>
<protein>
    <recommendedName>
        <fullName evidence="5">Motility associated factor glycosyltransferase family protein</fullName>
    </recommendedName>
</protein>